<dbReference type="Pfam" id="PF00521">
    <property type="entry name" value="DNA_topoisoIV"/>
    <property type="match status" value="1"/>
</dbReference>
<dbReference type="NCBIfam" id="NF004043">
    <property type="entry name" value="PRK05560.1"/>
    <property type="match status" value="1"/>
</dbReference>
<feature type="active site" description="O-(5'-phospho-DNA)-tyrosine intermediate" evidence="7">
    <location>
        <position position="236"/>
    </location>
</feature>
<evidence type="ECO:0000256" key="3">
    <source>
        <dbReference type="ARBA" id="ARBA00012895"/>
    </source>
</evidence>
<dbReference type="InterPro" id="IPR013757">
    <property type="entry name" value="Topo_IIA_A_a_sf"/>
</dbReference>
<dbReference type="EC" id="5.6.2.2" evidence="3"/>
<dbReference type="SUPFAM" id="SSF101904">
    <property type="entry name" value="GyrA/ParC C-terminal domain-like"/>
    <property type="match status" value="1"/>
</dbReference>
<dbReference type="PROSITE" id="PS52040">
    <property type="entry name" value="TOPO_IIA"/>
    <property type="match status" value="1"/>
</dbReference>
<dbReference type="SUPFAM" id="SSF56719">
    <property type="entry name" value="Type II DNA topoisomerase"/>
    <property type="match status" value="1"/>
</dbReference>
<evidence type="ECO:0000256" key="5">
    <source>
        <dbReference type="ARBA" id="ARBA00023125"/>
    </source>
</evidence>
<dbReference type="CDD" id="cd00187">
    <property type="entry name" value="TOP4c"/>
    <property type="match status" value="1"/>
</dbReference>
<evidence type="ECO:0000256" key="1">
    <source>
        <dbReference type="ARBA" id="ARBA00000185"/>
    </source>
</evidence>
<dbReference type="InterPro" id="IPR035516">
    <property type="entry name" value="Gyrase/topoIV_suA_C"/>
</dbReference>
<reference evidence="9 10" key="1">
    <citation type="submission" date="2024-03" db="EMBL/GenBank/DDBJ databases">
        <title>Complete genome sequence of the green alga Chloropicon roscoffensis RCC1871.</title>
        <authorList>
            <person name="Lemieux C."/>
            <person name="Pombert J.-F."/>
            <person name="Otis C."/>
            <person name="Turmel M."/>
        </authorList>
    </citation>
    <scope>NUCLEOTIDE SEQUENCE [LARGE SCALE GENOMIC DNA]</scope>
    <source>
        <strain evidence="9 10">RCC1871</strain>
    </source>
</reference>
<dbReference type="InterPro" id="IPR002205">
    <property type="entry name" value="Topo_IIA_dom_A"/>
</dbReference>
<dbReference type="Pfam" id="PF03989">
    <property type="entry name" value="DNA_gyraseA_C"/>
    <property type="match status" value="6"/>
</dbReference>
<proteinExistence type="inferred from homology"/>
<dbReference type="Gene3D" id="1.10.268.10">
    <property type="entry name" value="Topoisomerase, domain 3"/>
    <property type="match status" value="1"/>
</dbReference>
<gene>
    <name evidence="9" type="ORF">HKI87_13g74040</name>
</gene>
<dbReference type="Gene3D" id="3.90.199.10">
    <property type="entry name" value="Topoisomerase II, domain 5"/>
    <property type="match status" value="1"/>
</dbReference>
<evidence type="ECO:0000313" key="10">
    <source>
        <dbReference type="Proteomes" id="UP001472866"/>
    </source>
</evidence>
<dbReference type="NCBIfam" id="NF004044">
    <property type="entry name" value="PRK05561.1"/>
    <property type="match status" value="1"/>
</dbReference>
<comment type="similarity">
    <text evidence="2">Belongs to the type II topoisomerase GyrA/ParC subunit family.</text>
</comment>
<dbReference type="AlphaFoldDB" id="A0AAX4PHG9"/>
<evidence type="ECO:0000256" key="6">
    <source>
        <dbReference type="ARBA" id="ARBA00023235"/>
    </source>
</evidence>
<dbReference type="Gene3D" id="3.30.1360.40">
    <property type="match status" value="1"/>
</dbReference>
<evidence type="ECO:0000259" key="8">
    <source>
        <dbReference type="PROSITE" id="PS52040"/>
    </source>
</evidence>
<evidence type="ECO:0000313" key="9">
    <source>
        <dbReference type="EMBL" id="WZN65842.1"/>
    </source>
</evidence>
<dbReference type="GO" id="GO:0003918">
    <property type="term" value="F:DNA topoisomerase type II (double strand cut, ATP-hydrolyzing) activity"/>
    <property type="evidence" value="ECO:0007669"/>
    <property type="project" value="UniProtKB-EC"/>
</dbReference>
<dbReference type="InterPro" id="IPR013758">
    <property type="entry name" value="Topo_IIA_A/C_ab"/>
</dbReference>
<dbReference type="GO" id="GO:0009330">
    <property type="term" value="C:DNA topoisomerase type II (double strand cut, ATP-hydrolyzing) complex"/>
    <property type="evidence" value="ECO:0007669"/>
    <property type="project" value="TreeGrafter"/>
</dbReference>
<keyword evidence="10" id="KW-1185">Reference proteome</keyword>
<dbReference type="EMBL" id="CP151513">
    <property type="protein sequence ID" value="WZN65842.1"/>
    <property type="molecule type" value="Genomic_DNA"/>
</dbReference>
<dbReference type="FunFam" id="3.30.1360.40:FF:000002">
    <property type="entry name" value="DNA gyrase subunit A"/>
    <property type="match status" value="1"/>
</dbReference>
<evidence type="ECO:0000256" key="2">
    <source>
        <dbReference type="ARBA" id="ARBA00008263"/>
    </source>
</evidence>
<accession>A0AAX4PHG9</accession>
<dbReference type="PANTHER" id="PTHR43493">
    <property type="entry name" value="DNA GYRASE/TOPOISOMERASE SUBUNIT A"/>
    <property type="match status" value="1"/>
</dbReference>
<protein>
    <recommendedName>
        <fullName evidence="3">DNA topoisomerase (ATP-hydrolyzing)</fullName>
        <ecNumber evidence="3">5.6.2.2</ecNumber>
    </recommendedName>
</protein>
<dbReference type="NCBIfam" id="TIGR01063">
    <property type="entry name" value="gyrA"/>
    <property type="match status" value="1"/>
</dbReference>
<dbReference type="Proteomes" id="UP001472866">
    <property type="component" value="Chromosome 13"/>
</dbReference>
<comment type="catalytic activity">
    <reaction evidence="1 7">
        <text>ATP-dependent breakage, passage and rejoining of double-stranded DNA.</text>
        <dbReference type="EC" id="5.6.2.2"/>
    </reaction>
</comment>
<dbReference type="PANTHER" id="PTHR43493:SF5">
    <property type="entry name" value="DNA GYRASE SUBUNIT A, CHLOROPLASTIC_MITOCHONDRIAL"/>
    <property type="match status" value="1"/>
</dbReference>
<organism evidence="9 10">
    <name type="scientific">Chloropicon roscoffensis</name>
    <dbReference type="NCBI Taxonomy" id="1461544"/>
    <lineage>
        <taxon>Eukaryota</taxon>
        <taxon>Viridiplantae</taxon>
        <taxon>Chlorophyta</taxon>
        <taxon>Chloropicophyceae</taxon>
        <taxon>Chloropicales</taxon>
        <taxon>Chloropicaceae</taxon>
        <taxon>Chloropicon</taxon>
    </lineage>
</organism>
<dbReference type="Gene3D" id="2.120.10.90">
    <property type="entry name" value="DNA gyrase/topoisomerase IV, subunit A, C-terminal"/>
    <property type="match status" value="1"/>
</dbReference>
<dbReference type="SMART" id="SM00434">
    <property type="entry name" value="TOP4c"/>
    <property type="match status" value="1"/>
</dbReference>
<dbReference type="InterPro" id="IPR050220">
    <property type="entry name" value="Type_II_DNA_Topoisomerases"/>
</dbReference>
<evidence type="ECO:0000256" key="4">
    <source>
        <dbReference type="ARBA" id="ARBA00023029"/>
    </source>
</evidence>
<dbReference type="InterPro" id="IPR006691">
    <property type="entry name" value="GyrA/parC_rep"/>
</dbReference>
<dbReference type="GO" id="GO:0006265">
    <property type="term" value="P:DNA topological change"/>
    <property type="evidence" value="ECO:0007669"/>
    <property type="project" value="UniProtKB-UniRule"/>
</dbReference>
<sequence length="957" mass="104447">MSPSPSTTRTWSRVASRPSLAYLLRRSFCAFSLQGARRPLPLERTRVGKDALGGARATAESMRGLRELISRPSFGQGLGGSVCLLSTRAGRRGKAPSKRGGVVAGSSAEGNAEEAAPIAARVIDSELHVEASKSYLAYALSVIVGRALPDARDGLKPVHRRILYAMSELGLSPTKPYRKSARVVGEVLGKFHPHGDQAVYDSLVRMAQTFSLRHMLVQGHGNFGSQDDDPAAAMRYTESRLSEFSVQTLLQDLDKGTVEFIPNFDVSAKEPTVLPARVPNLLVNGAYGIAVGVATNIPPHNLKEVVSGLVAYIEDPDITIGGLMRHIPAPDFPTGGLLVSGDSSLRQVYEKGRGSVVLRSRSHVEEGKGKGGKTSIIVTEIPYQVSKSSLIEQIAEMVDAGRIQGITDIRDESDREGMRMVIDVQRGHDPDLVLNNLYINTRLQQRFNCNIVALVDRQPLNLSLKQVFKEFLSFRVETVENRARHDLEIATRRHHIVDGYLRVFSDGEDETATSVEEAVALIKESADAAAAEEALCARFGLSPEQAKSVLGLPLRRLTGMEVSKVRRERDELLGKIADLTSLLESRQRVLDVIKAEALEAAEAHGDPRRSEILDEGVSSDLGLEDLVPNDPCIIVVSERGYVKRMKGQAFQVQGRATKGKLAGKLRQDDLIAHVFHARLHDKLLCFSSNGRVYTLAAHEVPEGSRSSMGMALPRILKRWDDSAVTNVFAVSKEEFEDERNHLVALSKNGFIKRTQLSMYQNVRANGLIALTLQDGDSLGWVRMSTESESCILSSKSGQMMRFELDTLRPSGRQSRGVHSMKLAEGDVVAGMDIIPQSAKKSSLLVVTSLGLAKRVPLTSYKDQKRNGQGVKGIKLKPSDDVTAIRVVDEEATKRGDVLVATLSGNINRIPLKKVASYSRTAQGTRLVTLDDKNGNTDRVQSIAIVTEDQDDGGDVTE</sequence>
<keyword evidence="4 7" id="KW-0799">Topoisomerase</keyword>
<keyword evidence="6 7" id="KW-0413">Isomerase</keyword>
<dbReference type="InterPro" id="IPR013760">
    <property type="entry name" value="Topo_IIA-like_dom_sf"/>
</dbReference>
<dbReference type="GO" id="GO:0005524">
    <property type="term" value="F:ATP binding"/>
    <property type="evidence" value="ECO:0007669"/>
    <property type="project" value="InterPro"/>
</dbReference>
<name>A0AAX4PHG9_9CHLO</name>
<feature type="domain" description="Topo IIA-type catalytic" evidence="8">
    <location>
        <begin position="148"/>
        <end position="626"/>
    </location>
</feature>
<dbReference type="GO" id="GO:0003677">
    <property type="term" value="F:DNA binding"/>
    <property type="evidence" value="ECO:0007669"/>
    <property type="project" value="UniProtKB-UniRule"/>
</dbReference>
<evidence type="ECO:0000256" key="7">
    <source>
        <dbReference type="PROSITE-ProRule" id="PRU01384"/>
    </source>
</evidence>
<keyword evidence="5 7" id="KW-0238">DNA-binding</keyword>